<organism evidence="3 4">
    <name type="scientific">Formosa agariphila (strain DSM 15362 / KCTC 12365 / LMG 23005 / KMM 3901 / M-2Alg 35-1)</name>
    <dbReference type="NCBI Taxonomy" id="1347342"/>
    <lineage>
        <taxon>Bacteria</taxon>
        <taxon>Pseudomonadati</taxon>
        <taxon>Bacteroidota</taxon>
        <taxon>Flavobacteriia</taxon>
        <taxon>Flavobacteriales</taxon>
        <taxon>Flavobacteriaceae</taxon>
        <taxon>Formosa</taxon>
    </lineage>
</organism>
<keyword evidence="4" id="KW-1185">Reference proteome</keyword>
<dbReference type="AlphaFoldDB" id="T2KLX7"/>
<evidence type="ECO:0000259" key="2">
    <source>
        <dbReference type="Pfam" id="PF07603"/>
    </source>
</evidence>
<evidence type="ECO:0000313" key="3">
    <source>
        <dbReference type="EMBL" id="CDF79468.1"/>
    </source>
</evidence>
<dbReference type="PROSITE" id="PS51257">
    <property type="entry name" value="PROKAR_LIPOPROTEIN"/>
    <property type="match status" value="1"/>
</dbReference>
<dbReference type="Proteomes" id="UP000016160">
    <property type="component" value="Chromosome"/>
</dbReference>
<gene>
    <name evidence="3" type="ORF">BN863_17560</name>
</gene>
<dbReference type="InterPro" id="IPR011460">
    <property type="entry name" value="Lcl_C"/>
</dbReference>
<dbReference type="RefSeq" id="WP_197539174.1">
    <property type="nucleotide sequence ID" value="NZ_HG315671.1"/>
</dbReference>
<dbReference type="Pfam" id="PF07603">
    <property type="entry name" value="Lcl_C"/>
    <property type="match status" value="2"/>
</dbReference>
<protein>
    <recommendedName>
        <fullName evidence="2">Lcl C-terminal domain-containing protein</fullName>
    </recommendedName>
</protein>
<dbReference type="EMBL" id="HG315671">
    <property type="protein sequence ID" value="CDF79468.1"/>
    <property type="molecule type" value="Genomic_DNA"/>
</dbReference>
<feature type="domain" description="Lcl C-terminal" evidence="2">
    <location>
        <begin position="92"/>
        <end position="217"/>
    </location>
</feature>
<dbReference type="STRING" id="1347342.BN863_17560"/>
<dbReference type="HOGENOM" id="CLU_040781_0_0_10"/>
<reference evidence="3 4" key="1">
    <citation type="journal article" date="2013" name="Appl. Environ. Microbiol.">
        <title>The genome of the alga-associated marine flavobacterium Formosa agariphila KMM 3901T reveals a broad potential for degradation of algal polysaccharides.</title>
        <authorList>
            <person name="Mann A.J."/>
            <person name="Hahnke R.L."/>
            <person name="Huang S."/>
            <person name="Werner J."/>
            <person name="Xing P."/>
            <person name="Barbeyron T."/>
            <person name="Huettel B."/>
            <person name="Stueber K."/>
            <person name="Reinhardt R."/>
            <person name="Harder J."/>
            <person name="Gloeckner F.O."/>
            <person name="Amann R.I."/>
            <person name="Teeling H."/>
        </authorList>
    </citation>
    <scope>NUCLEOTIDE SEQUENCE [LARGE SCALE GENOMIC DNA]</scope>
    <source>
        <strain evidence="4">DSM 15362 / KCTC 12365 / LMG 23005 / KMM 3901</strain>
    </source>
</reference>
<name>T2KLX7_FORAG</name>
<evidence type="ECO:0000256" key="1">
    <source>
        <dbReference type="SAM" id="MobiDB-lite"/>
    </source>
</evidence>
<sequence>MNFEYLKTTFSLLAVCSIMSCGDDTIDTADNGEDGGGEIGFTGLSYEIVDTGVLDFYDNDAIITASGVGDAFYGQDATYMGNQPSYTDNGDGTVTDNVTGLIWQQNMGDKMSYADAVAFVETFNLGGYSDWRIPTIKELYSLSNFTGRCFGDDAVDMFIDVDYFDQPIGDESIGEREIDGQTWSITEYVGRVMNGDEAVFGFNFVDGRLKSYPKYSPATGAPNTMYFRMVRGNTAYGENDFTDNGNGTITDHATGLMWQQADNGENYDWEHALAYAESLTLGGHSDWRMPNAKELQSIVDYTRSPQTTNSPAIAPLFTCTSILDYNGNPGQYGYYWSSSPLQDGPTPYTDAVYFCFGEAEGLMNGQLLDVHGAGAQRNDPKAGSTDNFPDTFGPQGDIRKVYNFIRCVRDTN</sequence>
<dbReference type="eggNOG" id="COG1262">
    <property type="taxonomic scope" value="Bacteria"/>
</dbReference>
<evidence type="ECO:0000313" key="4">
    <source>
        <dbReference type="Proteomes" id="UP000016160"/>
    </source>
</evidence>
<feature type="domain" description="Lcl C-terminal" evidence="2">
    <location>
        <begin position="247"/>
        <end position="360"/>
    </location>
</feature>
<dbReference type="PANTHER" id="PTHR35812">
    <property type="entry name" value="LIPOPROTEIN"/>
    <property type="match status" value="1"/>
</dbReference>
<accession>T2KLX7</accession>
<feature type="region of interest" description="Disordered" evidence="1">
    <location>
        <begin position="373"/>
        <end position="392"/>
    </location>
</feature>
<proteinExistence type="predicted"/>
<dbReference type="PANTHER" id="PTHR35812:SF1">
    <property type="entry name" value="LIPOPROTEIN"/>
    <property type="match status" value="1"/>
</dbReference>
<dbReference type="PATRIC" id="fig|1347342.6.peg.1762"/>